<protein>
    <submittedName>
        <fullName evidence="2">Uncharacterized protein</fullName>
    </submittedName>
</protein>
<feature type="compositionally biased region" description="Low complexity" evidence="1">
    <location>
        <begin position="119"/>
        <end position="130"/>
    </location>
</feature>
<evidence type="ECO:0000313" key="2">
    <source>
        <dbReference type="EMBL" id="CAF4271638.1"/>
    </source>
</evidence>
<feature type="region of interest" description="Disordered" evidence="1">
    <location>
        <begin position="117"/>
        <end position="137"/>
    </location>
</feature>
<feature type="region of interest" description="Disordered" evidence="1">
    <location>
        <begin position="54"/>
        <end position="83"/>
    </location>
</feature>
<evidence type="ECO:0000256" key="1">
    <source>
        <dbReference type="SAM" id="MobiDB-lite"/>
    </source>
</evidence>
<feature type="compositionally biased region" description="Low complexity" evidence="1">
    <location>
        <begin position="60"/>
        <end position="83"/>
    </location>
</feature>
<accession>A0A820FXN9</accession>
<feature type="compositionally biased region" description="Polar residues" evidence="1">
    <location>
        <begin position="159"/>
        <end position="189"/>
    </location>
</feature>
<feature type="region of interest" description="Disordered" evidence="1">
    <location>
        <begin position="159"/>
        <end position="300"/>
    </location>
</feature>
<feature type="non-terminal residue" evidence="2">
    <location>
        <position position="300"/>
    </location>
</feature>
<gene>
    <name evidence="2" type="ORF">OXD698_LOCUS44544</name>
</gene>
<feature type="compositionally biased region" description="Polar residues" evidence="1">
    <location>
        <begin position="235"/>
        <end position="247"/>
    </location>
</feature>
<sequence>VETKPSIVEEIPIIKTIETPSIPIAPVIIEKSNDIINSITDLTKNDNDSTFVEQSELDSTITNKKPTTNNTQRKTTKDQQSYYQDQRYQNQQAPRHRNNYAHSMQEYESMQMNTHDYYGTNRRTTRGGRNSRMQDLSGGYYYEHPQQRYNSRYNYSNEHYQQHPTRTSNKTTKRGGSSSITDRQQTKQKTNSGSNSTSINIGHQSVSDNEQKEGEEWETASESSANMRNSHHDTNQQAVKSISNEIKSTTRDRTPPKKSFSSQRPLSARYNESGTHRRAYNLYERGNKTSRGITTHRTSR</sequence>
<evidence type="ECO:0000313" key="3">
    <source>
        <dbReference type="Proteomes" id="UP000663844"/>
    </source>
</evidence>
<name>A0A820FXN9_9BILA</name>
<dbReference type="AlphaFoldDB" id="A0A820FXN9"/>
<dbReference type="Proteomes" id="UP000663844">
    <property type="component" value="Unassembled WGS sequence"/>
</dbReference>
<feature type="non-terminal residue" evidence="2">
    <location>
        <position position="1"/>
    </location>
</feature>
<feature type="compositionally biased region" description="Polar residues" evidence="1">
    <location>
        <begin position="289"/>
        <end position="300"/>
    </location>
</feature>
<proteinExistence type="predicted"/>
<feature type="compositionally biased region" description="Low complexity" evidence="1">
    <location>
        <begin position="190"/>
        <end position="202"/>
    </location>
</feature>
<comment type="caution">
    <text evidence="2">The sequence shown here is derived from an EMBL/GenBank/DDBJ whole genome shotgun (WGS) entry which is preliminary data.</text>
</comment>
<reference evidence="2" key="1">
    <citation type="submission" date="2021-02" db="EMBL/GenBank/DDBJ databases">
        <authorList>
            <person name="Nowell W R."/>
        </authorList>
    </citation>
    <scope>NUCLEOTIDE SEQUENCE</scope>
</reference>
<feature type="compositionally biased region" description="Polar residues" evidence="1">
    <location>
        <begin position="259"/>
        <end position="273"/>
    </location>
</feature>
<dbReference type="EMBL" id="CAJOAZ010013780">
    <property type="protein sequence ID" value="CAF4271638.1"/>
    <property type="molecule type" value="Genomic_DNA"/>
</dbReference>
<organism evidence="2 3">
    <name type="scientific">Adineta steineri</name>
    <dbReference type="NCBI Taxonomy" id="433720"/>
    <lineage>
        <taxon>Eukaryota</taxon>
        <taxon>Metazoa</taxon>
        <taxon>Spiralia</taxon>
        <taxon>Gnathifera</taxon>
        <taxon>Rotifera</taxon>
        <taxon>Eurotatoria</taxon>
        <taxon>Bdelloidea</taxon>
        <taxon>Adinetida</taxon>
        <taxon>Adinetidae</taxon>
        <taxon>Adineta</taxon>
    </lineage>
</organism>